<keyword evidence="1" id="KW-0812">Transmembrane</keyword>
<name>A0A1I2DWI0_9ACTN</name>
<feature type="transmembrane region" description="Helical" evidence="1">
    <location>
        <begin position="177"/>
        <end position="196"/>
    </location>
</feature>
<sequence length="666" mass="70448">MEKTTEEPAEPGYAIPAVLDTPAQEHPHSGRLATWLLKHRVQPVGPAAGEAHAEQHPWWKVMCLTGVDYFSSLAYVPAIAAAAAGAVSPLATLLIVALTLLGMLPMYRLVAEESPHGAGSVAMLERLLPFWRGKVFVLVLLGFVATSWIITITLSAADASLHVLENPHAPHFLEGHAVALTVILLLLLGGVFLLGFSEAVSVAIPLVAVFLGLNAIIIGAGIVEIIGSPDAWSAWTAALTAGGGGAGDLIVPALVAFPLLVLGLSGFETGVSMMPLVAAEGETGEQRLRSRIHNTRKLLTGAALIMSVYLLASSFVTTVLIPAAEFAEGGGANGRALAWLAHEQLGEVFGTVYDVSTVLILWFAGASAMAGLINIVPRYLPGYGMAPEWGRAVRPVVLVYTLISVALTIAFDADVDAQAGAYATGILAMMVSGAFAVTVATFRQHRPLVGAGFGLLTAILAYALVDNVIDKPDGIAISAMFIAGIIVVSLISRVSRTTELRTDRIEFDDNARRFVTDTIAHDGRINLIANRRQAGDANEYALKEREQRGDNPVPGTADVIFLEIDVVDPSAFSDVLTVRGVEVDGHRVLRAEAPAAPNAIAAILLALRDSTGVRPHCHFAWAEGSPLVHMVRYFLLGRGDTAPVTREIIREHEADPARRPGIHVGA</sequence>
<evidence type="ECO:0000256" key="1">
    <source>
        <dbReference type="SAM" id="Phobius"/>
    </source>
</evidence>
<dbReference type="EMBL" id="FONV01000004">
    <property type="protein sequence ID" value="SFE84798.1"/>
    <property type="molecule type" value="Genomic_DNA"/>
</dbReference>
<dbReference type="OrthoDB" id="232755at2"/>
<accession>A0A1I2DWI0</accession>
<evidence type="ECO:0000313" key="3">
    <source>
        <dbReference type="Proteomes" id="UP000199645"/>
    </source>
</evidence>
<keyword evidence="1" id="KW-0472">Membrane</keyword>
<protein>
    <submittedName>
        <fullName evidence="2">Amino acid transporter</fullName>
    </submittedName>
</protein>
<keyword evidence="3" id="KW-1185">Reference proteome</keyword>
<feature type="transmembrane region" description="Helical" evidence="1">
    <location>
        <begin position="74"/>
        <end position="101"/>
    </location>
</feature>
<feature type="transmembrane region" description="Helical" evidence="1">
    <location>
        <begin position="203"/>
        <end position="226"/>
    </location>
</feature>
<feature type="transmembrane region" description="Helical" evidence="1">
    <location>
        <begin position="419"/>
        <end position="441"/>
    </location>
</feature>
<organism evidence="2 3">
    <name type="scientific">Actinoplanes philippinensis</name>
    <dbReference type="NCBI Taxonomy" id="35752"/>
    <lineage>
        <taxon>Bacteria</taxon>
        <taxon>Bacillati</taxon>
        <taxon>Actinomycetota</taxon>
        <taxon>Actinomycetes</taxon>
        <taxon>Micromonosporales</taxon>
        <taxon>Micromonosporaceae</taxon>
        <taxon>Actinoplanes</taxon>
    </lineage>
</organism>
<dbReference type="STRING" id="35752.SAMN05421541_10418"/>
<dbReference type="AlphaFoldDB" id="A0A1I2DWI0"/>
<keyword evidence="1" id="KW-1133">Transmembrane helix</keyword>
<dbReference type="RefSeq" id="WP_093612540.1">
    <property type="nucleotide sequence ID" value="NZ_BOMT01000034.1"/>
</dbReference>
<feature type="transmembrane region" description="Helical" evidence="1">
    <location>
        <begin position="448"/>
        <end position="469"/>
    </location>
</feature>
<evidence type="ECO:0000313" key="2">
    <source>
        <dbReference type="EMBL" id="SFE84798.1"/>
    </source>
</evidence>
<feature type="transmembrane region" description="Helical" evidence="1">
    <location>
        <begin position="392"/>
        <end position="413"/>
    </location>
</feature>
<proteinExistence type="predicted"/>
<feature type="transmembrane region" description="Helical" evidence="1">
    <location>
        <begin position="135"/>
        <end position="157"/>
    </location>
</feature>
<feature type="transmembrane region" description="Helical" evidence="1">
    <location>
        <begin position="475"/>
        <end position="494"/>
    </location>
</feature>
<feature type="transmembrane region" description="Helical" evidence="1">
    <location>
        <begin position="298"/>
        <end position="321"/>
    </location>
</feature>
<reference evidence="2 3" key="1">
    <citation type="submission" date="2016-10" db="EMBL/GenBank/DDBJ databases">
        <authorList>
            <person name="de Groot N.N."/>
        </authorList>
    </citation>
    <scope>NUCLEOTIDE SEQUENCE [LARGE SCALE GENOMIC DNA]</scope>
    <source>
        <strain evidence="2 3">DSM 43019</strain>
    </source>
</reference>
<dbReference type="Gene3D" id="1.20.1740.10">
    <property type="entry name" value="Amino acid/polyamine transporter I"/>
    <property type="match status" value="1"/>
</dbReference>
<dbReference type="Proteomes" id="UP000199645">
    <property type="component" value="Unassembled WGS sequence"/>
</dbReference>
<gene>
    <name evidence="2" type="ORF">SAMN05421541_10418</name>
</gene>
<feature type="transmembrane region" description="Helical" evidence="1">
    <location>
        <begin position="359"/>
        <end position="380"/>
    </location>
</feature>
<feature type="transmembrane region" description="Helical" evidence="1">
    <location>
        <begin position="246"/>
        <end position="267"/>
    </location>
</feature>